<feature type="domain" description="PH" evidence="8">
    <location>
        <begin position="202"/>
        <end position="305"/>
    </location>
</feature>
<dbReference type="Gene3D" id="1.10.489.10">
    <property type="entry name" value="Chloroperoxidase-like"/>
    <property type="match status" value="1"/>
</dbReference>
<evidence type="ECO:0000256" key="3">
    <source>
        <dbReference type="ARBA" id="ARBA00022617"/>
    </source>
</evidence>
<evidence type="ECO:0000256" key="2">
    <source>
        <dbReference type="ARBA" id="ARBA00022559"/>
    </source>
</evidence>
<dbReference type="Gene3D" id="2.30.29.30">
    <property type="entry name" value="Pleckstrin-homology domain (PH domain)/Phosphotyrosine-binding domain (PTB)"/>
    <property type="match status" value="1"/>
</dbReference>
<dbReference type="GO" id="GO:0004601">
    <property type="term" value="F:peroxidase activity"/>
    <property type="evidence" value="ECO:0007669"/>
    <property type="project" value="UniProtKB-KW"/>
</dbReference>
<dbReference type="SMART" id="SM00233">
    <property type="entry name" value="PH"/>
    <property type="match status" value="1"/>
</dbReference>
<dbReference type="CDD" id="cd00821">
    <property type="entry name" value="PH"/>
    <property type="match status" value="1"/>
</dbReference>
<dbReference type="Pfam" id="PF01328">
    <property type="entry name" value="Peroxidase_2"/>
    <property type="match status" value="1"/>
</dbReference>
<keyword evidence="2" id="KW-0575">Peroxidase</keyword>
<comment type="similarity">
    <text evidence="7">Belongs to the chloroperoxidase family.</text>
</comment>
<feature type="domain" description="Heme haloperoxidase family profile" evidence="9">
    <location>
        <begin position="1"/>
        <end position="180"/>
    </location>
</feature>
<evidence type="ECO:0008006" key="12">
    <source>
        <dbReference type="Google" id="ProtNLM"/>
    </source>
</evidence>
<dbReference type="InterPro" id="IPR011993">
    <property type="entry name" value="PH-like_dom_sf"/>
</dbReference>
<dbReference type="InterPro" id="IPR036851">
    <property type="entry name" value="Chloroperoxidase-like_sf"/>
</dbReference>
<name>A0A4P9Y9V5_ROZAC</name>
<evidence type="ECO:0000256" key="5">
    <source>
        <dbReference type="ARBA" id="ARBA00023002"/>
    </source>
</evidence>
<dbReference type="Proteomes" id="UP000281549">
    <property type="component" value="Unassembled WGS sequence"/>
</dbReference>
<gene>
    <name evidence="10" type="ORF">ROZALSC1DRAFT_25824</name>
</gene>
<dbReference type="Pfam" id="PF00169">
    <property type="entry name" value="PH"/>
    <property type="match status" value="1"/>
</dbReference>
<evidence type="ECO:0000313" key="10">
    <source>
        <dbReference type="EMBL" id="RKP15966.1"/>
    </source>
</evidence>
<evidence type="ECO:0000259" key="9">
    <source>
        <dbReference type="PROSITE" id="PS51405"/>
    </source>
</evidence>
<accession>A0A4P9Y9V5</accession>
<keyword evidence="5" id="KW-0560">Oxidoreductase</keyword>
<dbReference type="PROSITE" id="PS51405">
    <property type="entry name" value="HEME_HALOPEROXIDASE"/>
    <property type="match status" value="1"/>
</dbReference>
<dbReference type="AlphaFoldDB" id="A0A4P9Y9V5"/>
<dbReference type="PANTHER" id="PTHR33577">
    <property type="entry name" value="STERIGMATOCYSTIN BIOSYNTHESIS PEROXIDASE STCC-RELATED"/>
    <property type="match status" value="1"/>
</dbReference>
<evidence type="ECO:0000256" key="4">
    <source>
        <dbReference type="ARBA" id="ARBA00022723"/>
    </source>
</evidence>
<dbReference type="PROSITE" id="PS50003">
    <property type="entry name" value="PH_DOMAIN"/>
    <property type="match status" value="1"/>
</dbReference>
<dbReference type="InterPro" id="IPR001849">
    <property type="entry name" value="PH_domain"/>
</dbReference>
<organism evidence="10 11">
    <name type="scientific">Rozella allomycis (strain CSF55)</name>
    <dbReference type="NCBI Taxonomy" id="988480"/>
    <lineage>
        <taxon>Eukaryota</taxon>
        <taxon>Fungi</taxon>
        <taxon>Fungi incertae sedis</taxon>
        <taxon>Cryptomycota</taxon>
        <taxon>Cryptomycota incertae sedis</taxon>
        <taxon>Rozella</taxon>
    </lineage>
</organism>
<evidence type="ECO:0000256" key="7">
    <source>
        <dbReference type="ARBA" id="ARBA00025795"/>
    </source>
</evidence>
<dbReference type="EMBL" id="ML007245">
    <property type="protein sequence ID" value="RKP15966.1"/>
    <property type="molecule type" value="Genomic_DNA"/>
</dbReference>
<dbReference type="PANTHER" id="PTHR33577:SF18">
    <property type="entry name" value="HEME HALOPEROXIDASE FAMILY PROFILE DOMAIN-CONTAINING PROTEIN"/>
    <property type="match status" value="1"/>
</dbReference>
<keyword evidence="6" id="KW-0408">Iron</keyword>
<dbReference type="SUPFAM" id="SSF50729">
    <property type="entry name" value="PH domain-like"/>
    <property type="match status" value="1"/>
</dbReference>
<keyword evidence="3" id="KW-0349">Heme</keyword>
<protein>
    <recommendedName>
        <fullName evidence="12">PH domain-containing protein</fullName>
    </recommendedName>
</protein>
<evidence type="ECO:0000313" key="11">
    <source>
        <dbReference type="Proteomes" id="UP000281549"/>
    </source>
</evidence>
<evidence type="ECO:0000256" key="6">
    <source>
        <dbReference type="ARBA" id="ARBA00023004"/>
    </source>
</evidence>
<comment type="cofactor">
    <cofactor evidence="1">
        <name>heme b</name>
        <dbReference type="ChEBI" id="CHEBI:60344"/>
    </cofactor>
</comment>
<evidence type="ECO:0000256" key="1">
    <source>
        <dbReference type="ARBA" id="ARBA00001970"/>
    </source>
</evidence>
<feature type="non-terminal residue" evidence="10">
    <location>
        <position position="323"/>
    </location>
</feature>
<sequence length="323" mass="37339">MVDAMFNAYNVDKTFGRRIVNRAYDLMARNNETYGEYLDLDFLNVPGRTSEKALEHDVSLSRGDFSEKYNYDCVNAQPSMIEDLISHGDRNGSVSVSDIINYRKHVECDISRKDPKFTFSTSQRVVAAGEAALYFYLFQVNGKVPSSYTRSFFLEERIPYLEGWKKPGNAISLTNLSFMSKLAKLSFYETTRRSNSIASLPEPLYSGWLYKRNITNSRWSKRFFRVDVNCFGYMSDDDSKLLKWFVDTTDIISVSRENKDTDEFSSSPTRYPFSLTMFDNSVFVCAALSQEDRASWIMCLERAKATRWYSQMEKAINVKGRPM</sequence>
<proteinExistence type="inferred from homology"/>
<evidence type="ECO:0000259" key="8">
    <source>
        <dbReference type="PROSITE" id="PS50003"/>
    </source>
</evidence>
<dbReference type="GO" id="GO:0046872">
    <property type="term" value="F:metal ion binding"/>
    <property type="evidence" value="ECO:0007669"/>
    <property type="project" value="UniProtKB-KW"/>
</dbReference>
<dbReference type="InterPro" id="IPR000028">
    <property type="entry name" value="Chloroperoxidase"/>
</dbReference>
<keyword evidence="4" id="KW-0479">Metal-binding</keyword>
<reference evidence="11" key="1">
    <citation type="journal article" date="2018" name="Nat. Microbiol.">
        <title>Leveraging single-cell genomics to expand the fungal tree of life.</title>
        <authorList>
            <person name="Ahrendt S.R."/>
            <person name="Quandt C.A."/>
            <person name="Ciobanu D."/>
            <person name="Clum A."/>
            <person name="Salamov A."/>
            <person name="Andreopoulos B."/>
            <person name="Cheng J.F."/>
            <person name="Woyke T."/>
            <person name="Pelin A."/>
            <person name="Henrissat B."/>
            <person name="Reynolds N.K."/>
            <person name="Benny G.L."/>
            <person name="Smith M.E."/>
            <person name="James T.Y."/>
            <person name="Grigoriev I.V."/>
        </authorList>
    </citation>
    <scope>NUCLEOTIDE SEQUENCE [LARGE SCALE GENOMIC DNA]</scope>
    <source>
        <strain evidence="11">CSF55</strain>
    </source>
</reference>